<dbReference type="PhylomeDB" id="A7T315"/>
<dbReference type="SUPFAM" id="SSF161070">
    <property type="entry name" value="SNF-like"/>
    <property type="match status" value="1"/>
</dbReference>
<protein>
    <submittedName>
        <fullName evidence="8">Uncharacterized protein</fullName>
    </submittedName>
</protein>
<keyword evidence="6" id="KW-0479">Metal-binding</keyword>
<keyword evidence="9" id="KW-1185">Reference proteome</keyword>
<keyword evidence="3 7" id="KW-0812">Transmembrane</keyword>
<keyword evidence="4 7" id="KW-1133">Transmembrane helix</keyword>
<keyword evidence="6" id="KW-0915">Sodium</keyword>
<gene>
    <name evidence="8" type="ORF">NEMVEDRAFT_v1g2243</name>
</gene>
<evidence type="ECO:0000313" key="8">
    <source>
        <dbReference type="EMBL" id="EDO29648.1"/>
    </source>
</evidence>
<comment type="subcellular location">
    <subcellularLocation>
        <location evidence="1">Membrane</location>
        <topology evidence="1">Multi-pass membrane protein</topology>
    </subcellularLocation>
</comment>
<feature type="non-terminal residue" evidence="8">
    <location>
        <position position="206"/>
    </location>
</feature>
<evidence type="ECO:0000256" key="7">
    <source>
        <dbReference type="SAM" id="Phobius"/>
    </source>
</evidence>
<organism evidence="8 9">
    <name type="scientific">Nematostella vectensis</name>
    <name type="common">Starlet sea anemone</name>
    <dbReference type="NCBI Taxonomy" id="45351"/>
    <lineage>
        <taxon>Eukaryota</taxon>
        <taxon>Metazoa</taxon>
        <taxon>Cnidaria</taxon>
        <taxon>Anthozoa</taxon>
        <taxon>Hexacorallia</taxon>
        <taxon>Actiniaria</taxon>
        <taxon>Edwardsiidae</taxon>
        <taxon>Nematostella</taxon>
    </lineage>
</organism>
<dbReference type="InParanoid" id="A7T315"/>
<evidence type="ECO:0000256" key="2">
    <source>
        <dbReference type="ARBA" id="ARBA00022448"/>
    </source>
</evidence>
<dbReference type="PRINTS" id="PR00176">
    <property type="entry name" value="NANEUSMPORT"/>
</dbReference>
<dbReference type="PROSITE" id="PS50267">
    <property type="entry name" value="NA_NEUROTRAN_SYMP_3"/>
    <property type="match status" value="1"/>
</dbReference>
<dbReference type="Proteomes" id="UP000001593">
    <property type="component" value="Unassembled WGS sequence"/>
</dbReference>
<feature type="transmembrane region" description="Helical" evidence="7">
    <location>
        <begin position="138"/>
        <end position="161"/>
    </location>
</feature>
<feature type="binding site" evidence="6">
    <location>
        <position position="39"/>
    </location>
    <ligand>
        <name>Na(+)</name>
        <dbReference type="ChEBI" id="CHEBI:29101"/>
        <label>1</label>
    </ligand>
</feature>
<dbReference type="InterPro" id="IPR000175">
    <property type="entry name" value="Na/ntran_symport"/>
</dbReference>
<dbReference type="GO" id="GO:0016020">
    <property type="term" value="C:membrane"/>
    <property type="evidence" value="ECO:0007669"/>
    <property type="project" value="UniProtKB-SubCell"/>
</dbReference>
<reference evidence="8 9" key="1">
    <citation type="journal article" date="2007" name="Science">
        <title>Sea anemone genome reveals ancestral eumetazoan gene repertoire and genomic organization.</title>
        <authorList>
            <person name="Putnam N.H."/>
            <person name="Srivastava M."/>
            <person name="Hellsten U."/>
            <person name="Dirks B."/>
            <person name="Chapman J."/>
            <person name="Salamov A."/>
            <person name="Terry A."/>
            <person name="Shapiro H."/>
            <person name="Lindquist E."/>
            <person name="Kapitonov V.V."/>
            <person name="Jurka J."/>
            <person name="Genikhovich G."/>
            <person name="Grigoriev I.V."/>
            <person name="Lucas S.M."/>
            <person name="Steele R.E."/>
            <person name="Finnerty J.R."/>
            <person name="Technau U."/>
            <person name="Martindale M.Q."/>
            <person name="Rokhsar D.S."/>
        </authorList>
    </citation>
    <scope>NUCLEOTIDE SEQUENCE [LARGE SCALE GENOMIC DNA]</scope>
    <source>
        <strain evidence="9">CH2 X CH6</strain>
    </source>
</reference>
<dbReference type="GO" id="GO:0046872">
    <property type="term" value="F:metal ion binding"/>
    <property type="evidence" value="ECO:0007669"/>
    <property type="project" value="UniProtKB-KW"/>
</dbReference>
<name>A7T315_NEMVE</name>
<evidence type="ECO:0000256" key="5">
    <source>
        <dbReference type="ARBA" id="ARBA00023136"/>
    </source>
</evidence>
<dbReference type="InterPro" id="IPR037272">
    <property type="entry name" value="SNS_sf"/>
</dbReference>
<keyword evidence="5 7" id="KW-0472">Membrane</keyword>
<feature type="transmembrane region" description="Helical" evidence="7">
    <location>
        <begin position="63"/>
        <end position="84"/>
    </location>
</feature>
<dbReference type="EMBL" id="DS470374">
    <property type="protein sequence ID" value="EDO29648.1"/>
    <property type="molecule type" value="Genomic_DNA"/>
</dbReference>
<accession>A7T315</accession>
<feature type="non-terminal residue" evidence="8">
    <location>
        <position position="1"/>
    </location>
</feature>
<sequence length="206" mass="22838">EGPGLTFIAFTEAIVKMPALSPLWATLFFCMLLTLGLGSMFGTLEGVITPVYDAKIVSWRKEFVSGAICLVSFLLGLLFCQNSGEYWLQMFDSFSGTLPLLVIGMLEMIGVCWVYGSKRFEDDIEYMISKRPNWYFKITWRYEAPVVVAGIVVASLVGMISKPITYSAWSNSESKVIDTEYPGWGLGCIAVIIAVSILPIPLVFIL</sequence>
<dbReference type="PANTHER" id="PTHR11616">
    <property type="entry name" value="SODIUM/CHLORIDE DEPENDENT TRANSPORTER"/>
    <property type="match status" value="1"/>
</dbReference>
<dbReference type="Pfam" id="PF00209">
    <property type="entry name" value="SNF"/>
    <property type="match status" value="1"/>
</dbReference>
<evidence type="ECO:0000256" key="6">
    <source>
        <dbReference type="PIRSR" id="PIRSR600175-1"/>
    </source>
</evidence>
<keyword evidence="2" id="KW-0813">Transport</keyword>
<evidence type="ECO:0000313" key="9">
    <source>
        <dbReference type="Proteomes" id="UP000001593"/>
    </source>
</evidence>
<dbReference type="KEGG" id="nve:5500270"/>
<evidence type="ECO:0000256" key="4">
    <source>
        <dbReference type="ARBA" id="ARBA00022989"/>
    </source>
</evidence>
<evidence type="ECO:0000256" key="3">
    <source>
        <dbReference type="ARBA" id="ARBA00022692"/>
    </source>
</evidence>
<dbReference type="OMA" id="ECICHIG"/>
<dbReference type="eggNOG" id="KOG3659">
    <property type="taxonomic scope" value="Eukaryota"/>
</dbReference>
<dbReference type="PANTHER" id="PTHR11616:SF241">
    <property type="entry name" value="SODIUM- AND CHLORIDE-DEPENDENT GLYCINE TRANSPORTER 2"/>
    <property type="match status" value="1"/>
</dbReference>
<feature type="binding site" evidence="6">
    <location>
        <position position="35"/>
    </location>
    <ligand>
        <name>Na(+)</name>
        <dbReference type="ChEBI" id="CHEBI:29101"/>
        <label>1</label>
    </ligand>
</feature>
<feature type="transmembrane region" description="Helical" evidence="7">
    <location>
        <begin position="181"/>
        <end position="205"/>
    </location>
</feature>
<dbReference type="STRING" id="45351.A7T315"/>
<proteinExistence type="predicted"/>
<feature type="transmembrane region" description="Helical" evidence="7">
    <location>
        <begin position="23"/>
        <end position="42"/>
    </location>
</feature>
<dbReference type="HOGENOM" id="CLU_006855_8_3_1"/>
<feature type="transmembrane region" description="Helical" evidence="7">
    <location>
        <begin position="96"/>
        <end position="117"/>
    </location>
</feature>
<dbReference type="AlphaFoldDB" id="A7T315"/>
<evidence type="ECO:0000256" key="1">
    <source>
        <dbReference type="ARBA" id="ARBA00004141"/>
    </source>
</evidence>